<evidence type="ECO:0000313" key="2">
    <source>
        <dbReference type="EMBL" id="ANP86999.1"/>
    </source>
</evidence>
<reference evidence="2 3" key="1">
    <citation type="submission" date="2016-06" db="EMBL/GenBank/DDBJ databases">
        <title>Microsymbionts genomes from the relict species Vavilovia formosa.</title>
        <authorList>
            <person name="Chirak E."/>
            <person name="Kimeklis A."/>
            <person name="Andronov E."/>
        </authorList>
    </citation>
    <scope>NUCLEOTIDE SEQUENCE [LARGE SCALE GENOMIC DNA]</scope>
    <source>
        <strain evidence="2 3">Vaf10</strain>
    </source>
</reference>
<dbReference type="Gene3D" id="3.30.365.10">
    <property type="entry name" value="Aldehyde oxidase/xanthine dehydrogenase, molybdopterin binding domain"/>
    <property type="match status" value="4"/>
</dbReference>
<dbReference type="Pfam" id="PF02738">
    <property type="entry name" value="MoCoBD_1"/>
    <property type="match status" value="1"/>
</dbReference>
<feature type="domain" description="Aldehyde oxidase/xanthine dehydrogenase a/b hammerhead" evidence="1">
    <location>
        <begin position="19"/>
        <end position="111"/>
    </location>
</feature>
<dbReference type="PANTHER" id="PTHR47495:SF1">
    <property type="entry name" value="BLL3820 PROTEIN"/>
    <property type="match status" value="1"/>
</dbReference>
<dbReference type="Pfam" id="PF01315">
    <property type="entry name" value="Ald_Xan_dh_C"/>
    <property type="match status" value="1"/>
</dbReference>
<dbReference type="InterPro" id="IPR052516">
    <property type="entry name" value="N-heterocyclic_Hydroxylase"/>
</dbReference>
<dbReference type="InterPro" id="IPR037165">
    <property type="entry name" value="AldOxase/xan_DH_Mopterin-bd_sf"/>
</dbReference>
<dbReference type="EMBL" id="CP016286">
    <property type="protein sequence ID" value="ANP86999.1"/>
    <property type="molecule type" value="Genomic_DNA"/>
</dbReference>
<gene>
    <name evidence="2" type="ORF">BA011_15530</name>
</gene>
<dbReference type="RefSeq" id="WP_065281117.1">
    <property type="nucleotide sequence ID" value="NZ_CP016286.1"/>
</dbReference>
<dbReference type="OrthoDB" id="8428274at2"/>
<dbReference type="SUPFAM" id="SSF54665">
    <property type="entry name" value="CO dehydrogenase molybdoprotein N-domain-like"/>
    <property type="match status" value="1"/>
</dbReference>
<dbReference type="SUPFAM" id="SSF56003">
    <property type="entry name" value="Molybdenum cofactor-binding domain"/>
    <property type="match status" value="1"/>
</dbReference>
<dbReference type="InterPro" id="IPR046867">
    <property type="entry name" value="AldOxase/xan_DH_MoCoBD2"/>
</dbReference>
<dbReference type="Pfam" id="PF20256">
    <property type="entry name" value="MoCoBD_2"/>
    <property type="match status" value="1"/>
</dbReference>
<dbReference type="Proteomes" id="UP000092691">
    <property type="component" value="Chromosome"/>
</dbReference>
<organism evidence="2 3">
    <name type="scientific">Rhizobium leguminosarum</name>
    <dbReference type="NCBI Taxonomy" id="384"/>
    <lineage>
        <taxon>Bacteria</taxon>
        <taxon>Pseudomonadati</taxon>
        <taxon>Pseudomonadota</taxon>
        <taxon>Alphaproteobacteria</taxon>
        <taxon>Hyphomicrobiales</taxon>
        <taxon>Rhizobiaceae</taxon>
        <taxon>Rhizobium/Agrobacterium group</taxon>
        <taxon>Rhizobium</taxon>
    </lineage>
</organism>
<dbReference type="PANTHER" id="PTHR47495">
    <property type="entry name" value="ALDEHYDE DEHYDROGENASE"/>
    <property type="match status" value="1"/>
</dbReference>
<name>A0A1B1CB95_RHILE</name>
<accession>A0A1B1CB95</accession>
<dbReference type="InterPro" id="IPR008274">
    <property type="entry name" value="AldOxase/xan_DH_MoCoBD1"/>
</dbReference>
<dbReference type="Gene3D" id="3.90.1170.50">
    <property type="entry name" value="Aldehyde oxidase/xanthine dehydrogenase, a/b hammerhead"/>
    <property type="match status" value="1"/>
</dbReference>
<dbReference type="InterPro" id="IPR036856">
    <property type="entry name" value="Ald_Oxase/Xan_DH_a/b_sf"/>
</dbReference>
<dbReference type="InterPro" id="IPR000674">
    <property type="entry name" value="Ald_Oxase/Xan_DH_a/b"/>
</dbReference>
<sequence>MPSQTFSEIARVDARDKVQGRTTYAADIRLPGMLHAMLAPATIAKGKVTKVDVTAATKIPGVVHVLSIGDFPSLRPQISFRGQPIALVVAETIEAAIEGAEAVSAGYEAAPFLPLMTSPGAQRVPAEGFSTGDVDKAFQNAAVIVEGTFETPTQHHNAMELFGTVAEWSNGRLTVHEGCQNIEAAKGALVKALGLAPDQVAVKSEHVGGGFGQKSPPKLQSALVAQAARLTGRPVKLVTPRGQLFHIANYRPRSIHNIRLAADTQGRLDAILYDVVQENIPDGGFRSSGYHEDIARLYAIENFRATAGDIHIDRQMPRHTRGTHPFPAGFALESLIDEMAYKLGKDPVQLRLEHEAKNDIIAGQSLSPHFLNDCLREGARRFGWSRRTPEPGSMRLDDGTMVGYGVACGIFGASGSAAETTLRVRADGTTRVISSGHEMGQGIRTAVANTIIQGLDINPDRLEILLGDTTVGPQMMTVGERGTASIIPVTAKAVTALRARFDELAGPNPPAGNLHEQLARLKRPQIEVVVSELAPGQDASALEAFRTGGRAGAGPEYPGFTSMSYIAQFVEIHIEPRTGRIRMPRVVSIADVGRVVSPVTARGQMYGGVVWGFSTALREETDVDPRFAGYLNADLADYMMAVNADIGDVDVGFIDKPDTMVNSVGVKGMGELVMLGTAPAIANAIYHATGKRVRKLPIRIEDVL</sequence>
<dbReference type="SMART" id="SM01008">
    <property type="entry name" value="Ald_Xan_dh_C"/>
    <property type="match status" value="1"/>
</dbReference>
<protein>
    <submittedName>
        <fullName evidence="2">Xanthine dehydrogenase</fullName>
    </submittedName>
</protein>
<proteinExistence type="predicted"/>
<evidence type="ECO:0000313" key="3">
    <source>
        <dbReference type="Proteomes" id="UP000092691"/>
    </source>
</evidence>
<dbReference type="AlphaFoldDB" id="A0A1B1CB95"/>
<dbReference type="GO" id="GO:0016491">
    <property type="term" value="F:oxidoreductase activity"/>
    <property type="evidence" value="ECO:0007669"/>
    <property type="project" value="InterPro"/>
</dbReference>
<evidence type="ECO:0000259" key="1">
    <source>
        <dbReference type="SMART" id="SM01008"/>
    </source>
</evidence>